<keyword evidence="2" id="KW-0732">Signal</keyword>
<dbReference type="GO" id="GO:0005975">
    <property type="term" value="P:carbohydrate metabolic process"/>
    <property type="evidence" value="ECO:0007669"/>
    <property type="project" value="InterPro"/>
</dbReference>
<sequence length="379" mass="42870">MCGVPPMGWNSWNTFTDKISEDLIKETVDAMKDQGFLEAGYEYVVMDDCWSLKERDSEDRLVADPEKFPNGIKALADYVHDKGFKFGMYSCCGTRTCADYPGSFEHEYEDAHQFAQWGVDYLKYDNCFKPQFQDCRTLYRRMGLALANSGRDIVFSACQWGIESVHEWISSTGAHLFRSTQDITDCWNSIKDIALSQMDKMAFSGPFCHNDMDMLVVGLHGKGGNEYISAGGCTDEEYQTHFSLWAMMNSPLMIGCDVRNLTEETKKILLNKDLIAINQDTECRAPFRVNCLSNSPDVFILVKFLSNGDVAVGMFNMGDVPAMAVVDFWDLGLTVSSGMALEFYDCIDHENLGKKRERFSVKVPAHGSKVYRCKVVPRK</sequence>
<dbReference type="PANTHER" id="PTHR11452:SF75">
    <property type="entry name" value="ALPHA-GALACTOSIDASE MEL1"/>
    <property type="match status" value="1"/>
</dbReference>
<dbReference type="GO" id="GO:0004557">
    <property type="term" value="F:alpha-galactosidase activity"/>
    <property type="evidence" value="ECO:0007669"/>
    <property type="project" value="UniProtKB-EC"/>
</dbReference>
<dbReference type="Pfam" id="PF16499">
    <property type="entry name" value="Melibiase_2"/>
    <property type="match status" value="1"/>
</dbReference>
<evidence type="ECO:0000256" key="4">
    <source>
        <dbReference type="ARBA" id="ARBA00023295"/>
    </source>
</evidence>
<keyword evidence="5" id="KW-1015">Disulfide bond</keyword>
<dbReference type="SUPFAM" id="SSF51011">
    <property type="entry name" value="Glycosyl hydrolase domain"/>
    <property type="match status" value="1"/>
</dbReference>
<evidence type="ECO:0000256" key="1">
    <source>
        <dbReference type="ARBA" id="ARBA00009743"/>
    </source>
</evidence>
<dbReference type="Pfam" id="PF17801">
    <property type="entry name" value="Melibiase_C"/>
    <property type="match status" value="1"/>
</dbReference>
<name>A0A9D1PEJ1_9FIRM</name>
<gene>
    <name evidence="7" type="ORF">H9747_09780</name>
</gene>
<evidence type="ECO:0000256" key="2">
    <source>
        <dbReference type="ARBA" id="ARBA00022729"/>
    </source>
</evidence>
<dbReference type="Gene3D" id="2.60.40.1180">
    <property type="entry name" value="Golgi alpha-mannosidase II"/>
    <property type="match status" value="1"/>
</dbReference>
<dbReference type="Proteomes" id="UP000886814">
    <property type="component" value="Unassembled WGS sequence"/>
</dbReference>
<dbReference type="EMBL" id="DXIQ01000063">
    <property type="protein sequence ID" value="HIV39265.1"/>
    <property type="molecule type" value="Genomic_DNA"/>
</dbReference>
<dbReference type="InterPro" id="IPR000111">
    <property type="entry name" value="Glyco_hydro_27/36_CS"/>
</dbReference>
<dbReference type="SUPFAM" id="SSF51445">
    <property type="entry name" value="(Trans)glycosidases"/>
    <property type="match status" value="1"/>
</dbReference>
<dbReference type="InterPro" id="IPR017853">
    <property type="entry name" value="GH"/>
</dbReference>
<comment type="catalytic activity">
    <reaction evidence="5">
        <text>Hydrolysis of terminal, non-reducing alpha-D-galactose residues in alpha-D-galactosides, including galactose oligosaccharides, galactomannans and galactolipids.</text>
        <dbReference type="EC" id="3.2.1.22"/>
    </reaction>
</comment>
<dbReference type="InterPro" id="IPR002241">
    <property type="entry name" value="Glyco_hydro_27"/>
</dbReference>
<dbReference type="EC" id="3.2.1.22" evidence="5"/>
<dbReference type="PRINTS" id="PR00740">
    <property type="entry name" value="GLHYDRLASE27"/>
</dbReference>
<evidence type="ECO:0000256" key="3">
    <source>
        <dbReference type="ARBA" id="ARBA00022801"/>
    </source>
</evidence>
<dbReference type="CDD" id="cd14792">
    <property type="entry name" value="GH27"/>
    <property type="match status" value="1"/>
</dbReference>
<evidence type="ECO:0000313" key="8">
    <source>
        <dbReference type="Proteomes" id="UP000886814"/>
    </source>
</evidence>
<dbReference type="PROSITE" id="PS00512">
    <property type="entry name" value="ALPHA_GALACTOSIDASE"/>
    <property type="match status" value="1"/>
</dbReference>
<dbReference type="InterPro" id="IPR013785">
    <property type="entry name" value="Aldolase_TIM"/>
</dbReference>
<comment type="caution">
    <text evidence="7">The sequence shown here is derived from an EMBL/GenBank/DDBJ whole genome shotgun (WGS) entry which is preliminary data.</text>
</comment>
<dbReference type="FunFam" id="3.20.20.70:FF:000286">
    <property type="entry name" value="Alpha-galactosidase"/>
    <property type="match status" value="1"/>
</dbReference>
<reference evidence="7" key="2">
    <citation type="submission" date="2021-04" db="EMBL/GenBank/DDBJ databases">
        <authorList>
            <person name="Gilroy R."/>
        </authorList>
    </citation>
    <scope>NUCLEOTIDE SEQUENCE</scope>
    <source>
        <strain evidence="7">CHK195-9823</strain>
    </source>
</reference>
<accession>A0A9D1PEJ1</accession>
<proteinExistence type="inferred from homology"/>
<keyword evidence="4 5" id="KW-0326">Glycosidase</keyword>
<keyword evidence="3 5" id="KW-0378">Hydrolase</keyword>
<dbReference type="InterPro" id="IPR013780">
    <property type="entry name" value="Glyco_hydro_b"/>
</dbReference>
<protein>
    <recommendedName>
        <fullName evidence="5">Alpha-galactosidase</fullName>
        <ecNumber evidence="5">3.2.1.22</ecNumber>
    </recommendedName>
    <alternativeName>
        <fullName evidence="5">Melibiase</fullName>
    </alternativeName>
</protein>
<dbReference type="Gene3D" id="3.20.20.70">
    <property type="entry name" value="Aldolase class I"/>
    <property type="match status" value="1"/>
</dbReference>
<dbReference type="InterPro" id="IPR041233">
    <property type="entry name" value="Melibiase_C"/>
</dbReference>
<evidence type="ECO:0000259" key="6">
    <source>
        <dbReference type="Pfam" id="PF17801"/>
    </source>
</evidence>
<evidence type="ECO:0000256" key="5">
    <source>
        <dbReference type="RuleBase" id="RU361168"/>
    </source>
</evidence>
<dbReference type="PANTHER" id="PTHR11452">
    <property type="entry name" value="ALPHA-GALACTOSIDASE/ALPHA-N-ACETYLGALACTOSAMINIDASE"/>
    <property type="match status" value="1"/>
</dbReference>
<comment type="similarity">
    <text evidence="1 5">Belongs to the glycosyl hydrolase 27 family.</text>
</comment>
<reference evidence="7" key="1">
    <citation type="journal article" date="2021" name="PeerJ">
        <title>Extensive microbial diversity within the chicken gut microbiome revealed by metagenomics and culture.</title>
        <authorList>
            <person name="Gilroy R."/>
            <person name="Ravi A."/>
            <person name="Getino M."/>
            <person name="Pursley I."/>
            <person name="Horton D.L."/>
            <person name="Alikhan N.F."/>
            <person name="Baker D."/>
            <person name="Gharbi K."/>
            <person name="Hall N."/>
            <person name="Watson M."/>
            <person name="Adriaenssens E.M."/>
            <person name="Foster-Nyarko E."/>
            <person name="Jarju S."/>
            <person name="Secka A."/>
            <person name="Antonio M."/>
            <person name="Oren A."/>
            <person name="Chaudhuri R.R."/>
            <person name="La Ragione R."/>
            <person name="Hildebrand F."/>
            <person name="Pallen M.J."/>
        </authorList>
    </citation>
    <scope>NUCLEOTIDE SEQUENCE</scope>
    <source>
        <strain evidence="7">CHK195-9823</strain>
    </source>
</reference>
<organism evidence="7 8">
    <name type="scientific">Candidatus Blautia stercorigallinarum</name>
    <dbReference type="NCBI Taxonomy" id="2838501"/>
    <lineage>
        <taxon>Bacteria</taxon>
        <taxon>Bacillati</taxon>
        <taxon>Bacillota</taxon>
        <taxon>Clostridia</taxon>
        <taxon>Lachnospirales</taxon>
        <taxon>Lachnospiraceae</taxon>
        <taxon>Blautia</taxon>
    </lineage>
</organism>
<dbReference type="AlphaFoldDB" id="A0A9D1PEJ1"/>
<evidence type="ECO:0000313" key="7">
    <source>
        <dbReference type="EMBL" id="HIV39265.1"/>
    </source>
</evidence>
<feature type="domain" description="Alpha galactosidase C-terminal" evidence="6">
    <location>
        <begin position="300"/>
        <end position="372"/>
    </location>
</feature>